<feature type="domain" description="Tryptophan synthase beta chain-like PALP" evidence="4">
    <location>
        <begin position="65"/>
        <end position="372"/>
    </location>
</feature>
<dbReference type="InterPro" id="IPR036052">
    <property type="entry name" value="TrpB-like_PALP_sf"/>
</dbReference>
<dbReference type="PANTHER" id="PTHR48078:SF6">
    <property type="entry name" value="L-THREONINE DEHYDRATASE CATABOLIC TDCB"/>
    <property type="match status" value="1"/>
</dbReference>
<dbReference type="PANTHER" id="PTHR48078">
    <property type="entry name" value="THREONINE DEHYDRATASE, MITOCHONDRIAL-RELATED"/>
    <property type="match status" value="1"/>
</dbReference>
<comment type="caution">
    <text evidence="5">The sequence shown here is derived from an EMBL/GenBank/DDBJ whole genome shotgun (WGS) entry which is preliminary data.</text>
</comment>
<dbReference type="EMBL" id="JAOQIO010000069">
    <property type="protein sequence ID" value="MCU6793843.1"/>
    <property type="molecule type" value="Genomic_DNA"/>
</dbReference>
<evidence type="ECO:0000259" key="4">
    <source>
        <dbReference type="Pfam" id="PF00291"/>
    </source>
</evidence>
<dbReference type="Gene3D" id="3.40.50.1100">
    <property type="match status" value="2"/>
</dbReference>
<keyword evidence="2" id="KW-0663">Pyridoxal phosphate</keyword>
<reference evidence="5 6" key="1">
    <citation type="submission" date="2022-09" db="EMBL/GenBank/DDBJ databases">
        <authorList>
            <person name="Han X.L."/>
            <person name="Wang Q."/>
            <person name="Lu T."/>
        </authorList>
    </citation>
    <scope>NUCLEOTIDE SEQUENCE [LARGE SCALE GENOMIC DNA]</scope>
    <source>
        <strain evidence="5 6">WQ 127069</strain>
    </source>
</reference>
<accession>A0ABT2UGT3</accession>
<gene>
    <name evidence="5" type="ORF">OB236_17210</name>
</gene>
<evidence type="ECO:0000313" key="5">
    <source>
        <dbReference type="EMBL" id="MCU6793843.1"/>
    </source>
</evidence>
<keyword evidence="3" id="KW-0456">Lyase</keyword>
<dbReference type="RefSeq" id="WP_262685067.1">
    <property type="nucleotide sequence ID" value="NZ_JAOQIO010000069.1"/>
</dbReference>
<dbReference type="SUPFAM" id="SSF53686">
    <property type="entry name" value="Tryptophan synthase beta subunit-like PLP-dependent enzymes"/>
    <property type="match status" value="1"/>
</dbReference>
<protein>
    <submittedName>
        <fullName evidence="5">Pyridoxal-phosphate dependent enzyme</fullName>
    </submittedName>
</protein>
<proteinExistence type="predicted"/>
<keyword evidence="6" id="KW-1185">Reference proteome</keyword>
<evidence type="ECO:0000256" key="3">
    <source>
        <dbReference type="ARBA" id="ARBA00023239"/>
    </source>
</evidence>
<organism evidence="5 6">
    <name type="scientific">Paenibacillus baimaensis</name>
    <dbReference type="NCBI Taxonomy" id="2982185"/>
    <lineage>
        <taxon>Bacteria</taxon>
        <taxon>Bacillati</taxon>
        <taxon>Bacillota</taxon>
        <taxon>Bacilli</taxon>
        <taxon>Bacillales</taxon>
        <taxon>Paenibacillaceae</taxon>
        <taxon>Paenibacillus</taxon>
    </lineage>
</organism>
<name>A0ABT2UGT3_9BACL</name>
<comment type="cofactor">
    <cofactor evidence="1">
        <name>pyridoxal 5'-phosphate</name>
        <dbReference type="ChEBI" id="CHEBI:597326"/>
    </cofactor>
</comment>
<dbReference type="InterPro" id="IPR050147">
    <property type="entry name" value="Ser/Thr_Dehydratase"/>
</dbReference>
<dbReference type="Proteomes" id="UP001652445">
    <property type="component" value="Unassembled WGS sequence"/>
</dbReference>
<dbReference type="Pfam" id="PF00291">
    <property type="entry name" value="PALP"/>
    <property type="match status" value="1"/>
</dbReference>
<evidence type="ECO:0000256" key="2">
    <source>
        <dbReference type="ARBA" id="ARBA00022898"/>
    </source>
</evidence>
<evidence type="ECO:0000256" key="1">
    <source>
        <dbReference type="ARBA" id="ARBA00001933"/>
    </source>
</evidence>
<sequence length="400" mass="42460">MKAVCSECHTGVEQVLSYSCPLCGGVLLLDYEKPQGSWMDPTENGIWKYHQLLPEVHKENRLYAGEGMTPLIKSVALAKRLGLKELYFKYEGGNPTGSYKDRIAAMGISWTLANGRQACIGTSSGNAGAAVAAYAAKAGIPYHLYALEHMAEAKLEQMLAYNAQVRKVAGFGVSPEVGERVFSHIFAAAQRKDWEVMITAYRYNPFAMEGVKTIAFELADQMAAMPSHVYAPAGGAGLYLGIWKGFNELFRFGYTSGKPQMVAVQSSGCSNIARAYANGQSVPAPGESTSLISGLQVPNPPDGKAALSVMAAGDGSAMSVEDEGIWEAQRMLAAEEGIFCEPAGAASVAGLIQACARAEQPHGNPVVCIISGVGFKDGARLSAMVSNKVVPTLQAESLDI</sequence>
<dbReference type="InterPro" id="IPR001926">
    <property type="entry name" value="TrpB-like_PALP"/>
</dbReference>
<evidence type="ECO:0000313" key="6">
    <source>
        <dbReference type="Proteomes" id="UP001652445"/>
    </source>
</evidence>